<dbReference type="Pfam" id="PF00665">
    <property type="entry name" value="rve"/>
    <property type="match status" value="1"/>
</dbReference>
<proteinExistence type="predicted"/>
<feature type="non-terminal residue" evidence="2">
    <location>
        <position position="1"/>
    </location>
</feature>
<dbReference type="GO" id="GO:0015074">
    <property type="term" value="P:DNA integration"/>
    <property type="evidence" value="ECO:0007669"/>
    <property type="project" value="InterPro"/>
</dbReference>
<dbReference type="InterPro" id="IPR001584">
    <property type="entry name" value="Integrase_cat-core"/>
</dbReference>
<dbReference type="InterPro" id="IPR050900">
    <property type="entry name" value="Transposase_IS3/IS150/IS904"/>
</dbReference>
<sequence>KKVYKRKFKSSNIMDNLLDRNFTANMPLQRICMDITYIPINKKAKKFLYLNAAKDLFNGEIVAYDVSTRSNISLVQKTVDKLLSIDLPKECIIHTDQGFQYTHKKYCNQLKNSGIIQSMSRKGNCWDNAPIENFFSNLKSELIYLIDTAKIQELTKLIDEYIYFYNNERIQLKFGMSPVEYRTHAS</sequence>
<dbReference type="EMBL" id="JARUIS010000001">
    <property type="protein sequence ID" value="MDS1001896.1"/>
    <property type="molecule type" value="Genomic_DNA"/>
</dbReference>
<dbReference type="Gene3D" id="3.30.420.10">
    <property type="entry name" value="Ribonuclease H-like superfamily/Ribonuclease H"/>
    <property type="match status" value="1"/>
</dbReference>
<reference evidence="2" key="1">
    <citation type="submission" date="2023-04" db="EMBL/GenBank/DDBJ databases">
        <title>Assessment of the microbiological origin of a defect in Grana Padano cheese.</title>
        <authorList>
            <person name="Zago M."/>
            <person name="Rossetti L."/>
            <person name="Bonvini B."/>
            <person name="Carminati D."/>
            <person name="Giraffa G."/>
        </authorList>
    </citation>
    <scope>NUCLEOTIDE SEQUENCE</scope>
    <source>
        <strain evidence="2">4990</strain>
    </source>
</reference>
<dbReference type="AlphaFoldDB" id="A0AAE4JR87"/>
<gene>
    <name evidence="2" type="ORF">P9J83_00005</name>
</gene>
<organism evidence="2 3">
    <name type="scientific">Clostridium sporogenes</name>
    <dbReference type="NCBI Taxonomy" id="1509"/>
    <lineage>
        <taxon>Bacteria</taxon>
        <taxon>Bacillati</taxon>
        <taxon>Bacillota</taxon>
        <taxon>Clostridia</taxon>
        <taxon>Eubacteriales</taxon>
        <taxon>Clostridiaceae</taxon>
        <taxon>Clostridium</taxon>
    </lineage>
</organism>
<dbReference type="PANTHER" id="PTHR46889">
    <property type="entry name" value="TRANSPOSASE INSF FOR INSERTION SEQUENCE IS3B-RELATED"/>
    <property type="match status" value="1"/>
</dbReference>
<dbReference type="RefSeq" id="WP_310942499.1">
    <property type="nucleotide sequence ID" value="NZ_JARUIS010000001.1"/>
</dbReference>
<evidence type="ECO:0000313" key="2">
    <source>
        <dbReference type="EMBL" id="MDS1001896.1"/>
    </source>
</evidence>
<comment type="caution">
    <text evidence="2">The sequence shown here is derived from an EMBL/GenBank/DDBJ whole genome shotgun (WGS) entry which is preliminary data.</text>
</comment>
<dbReference type="Proteomes" id="UP001182303">
    <property type="component" value="Unassembled WGS sequence"/>
</dbReference>
<dbReference type="Pfam" id="PF13333">
    <property type="entry name" value="rve_2"/>
    <property type="match status" value="1"/>
</dbReference>
<evidence type="ECO:0000259" key="1">
    <source>
        <dbReference type="PROSITE" id="PS50994"/>
    </source>
</evidence>
<dbReference type="PANTHER" id="PTHR46889:SF4">
    <property type="entry name" value="TRANSPOSASE INSO FOR INSERTION SEQUENCE ELEMENT IS911B-RELATED"/>
    <property type="match status" value="1"/>
</dbReference>
<dbReference type="PROSITE" id="PS50994">
    <property type="entry name" value="INTEGRASE"/>
    <property type="match status" value="1"/>
</dbReference>
<dbReference type="SUPFAM" id="SSF53098">
    <property type="entry name" value="Ribonuclease H-like"/>
    <property type="match status" value="1"/>
</dbReference>
<dbReference type="NCBIfam" id="NF033516">
    <property type="entry name" value="transpos_IS3"/>
    <property type="match status" value="1"/>
</dbReference>
<name>A0AAE4JR87_CLOSG</name>
<accession>A0AAE4JR87</accession>
<dbReference type="InterPro" id="IPR048020">
    <property type="entry name" value="Transpos_IS3"/>
</dbReference>
<evidence type="ECO:0000313" key="3">
    <source>
        <dbReference type="Proteomes" id="UP001182303"/>
    </source>
</evidence>
<dbReference type="GO" id="GO:0003676">
    <property type="term" value="F:nucleic acid binding"/>
    <property type="evidence" value="ECO:0007669"/>
    <property type="project" value="InterPro"/>
</dbReference>
<feature type="domain" description="Integrase catalytic" evidence="1">
    <location>
        <begin position="23"/>
        <end position="186"/>
    </location>
</feature>
<dbReference type="InterPro" id="IPR036397">
    <property type="entry name" value="RNaseH_sf"/>
</dbReference>
<dbReference type="InterPro" id="IPR012337">
    <property type="entry name" value="RNaseH-like_sf"/>
</dbReference>
<protein>
    <submittedName>
        <fullName evidence="2">IS3 family transposase</fullName>
    </submittedName>
</protein>